<evidence type="ECO:0000259" key="1">
    <source>
        <dbReference type="Pfam" id="PF08818"/>
    </source>
</evidence>
<dbReference type="Proteomes" id="UP000426246">
    <property type="component" value="Chromosome"/>
</dbReference>
<feature type="domain" description="YdhG-like" evidence="1">
    <location>
        <begin position="19"/>
        <end position="124"/>
    </location>
</feature>
<dbReference type="InterPro" id="IPR014922">
    <property type="entry name" value="YdhG-like"/>
</dbReference>
<dbReference type="AlphaFoldDB" id="A0A6B8RI38"/>
<proteinExistence type="predicted"/>
<dbReference type="Pfam" id="PF08818">
    <property type="entry name" value="DUF1801"/>
    <property type="match status" value="1"/>
</dbReference>
<gene>
    <name evidence="2" type="ORF">EHS13_09200</name>
</gene>
<dbReference type="OrthoDB" id="9811812at2"/>
<accession>A0A6B8RI38</accession>
<organism evidence="2 3">
    <name type="scientific">Paenibacillus psychroresistens</name>
    <dbReference type="NCBI Taxonomy" id="1778678"/>
    <lineage>
        <taxon>Bacteria</taxon>
        <taxon>Bacillati</taxon>
        <taxon>Bacillota</taxon>
        <taxon>Bacilli</taxon>
        <taxon>Bacillales</taxon>
        <taxon>Paenibacillaceae</taxon>
        <taxon>Paenibacillus</taxon>
    </lineage>
</organism>
<protein>
    <submittedName>
        <fullName evidence="2">DUF1801 domain-containing protein</fullName>
    </submittedName>
</protein>
<keyword evidence="3" id="KW-1185">Reference proteome</keyword>
<name>A0A6B8RI38_9BACL</name>
<reference evidence="3" key="1">
    <citation type="submission" date="2018-11" db="EMBL/GenBank/DDBJ databases">
        <title>Complete genome sequence of Paenibacillus sp. ML311-T8.</title>
        <authorList>
            <person name="Nam Y.-D."/>
            <person name="Kang J."/>
            <person name="Chung W.-H."/>
            <person name="Park Y.S."/>
        </authorList>
    </citation>
    <scope>NUCLEOTIDE SEQUENCE [LARGE SCALE GENOMIC DNA]</scope>
    <source>
        <strain evidence="3">ML311-T8</strain>
    </source>
</reference>
<dbReference type="EMBL" id="CP034235">
    <property type="protein sequence ID" value="QGQ95046.1"/>
    <property type="molecule type" value="Genomic_DNA"/>
</dbReference>
<dbReference type="Gene3D" id="3.90.1150.200">
    <property type="match status" value="1"/>
</dbReference>
<sequence>MTINPQVVEFLNKLEHPLKKEIEVVRNIIQSANQQLTEHIKWNAPSFCMNNEDRITFNLHGDKFIRLIFHCGSKVKVNQSQNRLFDDTTGLLDWASTDRAIVKFTDMNDVEAKREKLLEIVIKWIEVSC</sequence>
<dbReference type="SUPFAM" id="SSF159888">
    <property type="entry name" value="YdhG-like"/>
    <property type="match status" value="1"/>
</dbReference>
<evidence type="ECO:0000313" key="3">
    <source>
        <dbReference type="Proteomes" id="UP000426246"/>
    </source>
</evidence>
<dbReference type="RefSeq" id="WP_155700061.1">
    <property type="nucleotide sequence ID" value="NZ_CP034235.1"/>
</dbReference>
<dbReference type="KEGG" id="ppsc:EHS13_09200"/>
<evidence type="ECO:0000313" key="2">
    <source>
        <dbReference type="EMBL" id="QGQ95046.1"/>
    </source>
</evidence>